<organism evidence="1">
    <name type="scientific">hydrothermal vent metagenome</name>
    <dbReference type="NCBI Taxonomy" id="652676"/>
    <lineage>
        <taxon>unclassified sequences</taxon>
        <taxon>metagenomes</taxon>
        <taxon>ecological metagenomes</taxon>
    </lineage>
</organism>
<dbReference type="AlphaFoldDB" id="A0A3B1AYZ1"/>
<name>A0A3B1AYZ1_9ZZZZ</name>
<accession>A0A3B1AYZ1</accession>
<dbReference type="InterPro" id="IPR020610">
    <property type="entry name" value="Thiolase_AS"/>
</dbReference>
<dbReference type="PROSITE" id="PS00099">
    <property type="entry name" value="THIOLASE_3"/>
    <property type="match status" value="1"/>
</dbReference>
<dbReference type="InterPro" id="IPR008969">
    <property type="entry name" value="CarboxyPept-like_regulatory"/>
</dbReference>
<gene>
    <name evidence="1" type="ORF">MNBD_GAMMA25-113</name>
</gene>
<evidence type="ECO:0000313" key="1">
    <source>
        <dbReference type="EMBL" id="VAX09042.1"/>
    </source>
</evidence>
<dbReference type="EMBL" id="UOFY01000031">
    <property type="protein sequence ID" value="VAX09042.1"/>
    <property type="molecule type" value="Genomic_DNA"/>
</dbReference>
<reference evidence="1" key="1">
    <citation type="submission" date="2018-06" db="EMBL/GenBank/DDBJ databases">
        <authorList>
            <person name="Zhirakovskaya E."/>
        </authorList>
    </citation>
    <scope>NUCLEOTIDE SEQUENCE</scope>
</reference>
<dbReference type="SUPFAM" id="SSF49464">
    <property type="entry name" value="Carboxypeptidase regulatory domain-like"/>
    <property type="match status" value="1"/>
</dbReference>
<proteinExistence type="predicted"/>
<sequence length="560" mass="59462">MKYLKTVQVSLVSLCATGLLTACGGGGGGEATSTDDGNVSLTGSVFAAPVRSARVTISDCNGNAVTAGVTTNVDGSYTFNIPPSSLNQDLCIESDGGTFDDEATGTQGRTAGRLSAFIPGGSFASSANVHLTPGSTIVYDLVTQHSKSYADANTLFTDAFGYTPDVTQTLTDATNPNSTDEASRLAGLRAALFSQLNMDMGLLASQQFSMLAALARDLSDDVLDGQDAGGQVIVSGTATDLPADILNRYSMAMYNFRIGGNDNTGLSNDKLGSIPFARLAMTTSYKVEYIADNMMETEGKTNFILNISDHDGNAVPDLNISLMPMMYMNGMEHSTPAADVINNADGSYDATVYYLMASSMMNGMSMGYWKLDIMIGDMGGETATFYPDIMMAMGDSVKATLKGSQLDMIGNVEMGGMDMDGMTMFPENRSYYIFKEELMPMTAAEITTYTLKFFIAANENMMSYKPVFEGVRLSDGTPDVLDILSATVEISADKGVTWHAGVDNSNGLWTVMGLPLIADMQSELQVRLTINGEIKTTDGTADGDDALMLLTPGSMPMTMP</sequence>
<protein>
    <recommendedName>
        <fullName evidence="2">Lipoprotein</fullName>
    </recommendedName>
</protein>
<dbReference type="GO" id="GO:0016747">
    <property type="term" value="F:acyltransferase activity, transferring groups other than amino-acyl groups"/>
    <property type="evidence" value="ECO:0007669"/>
    <property type="project" value="InterPro"/>
</dbReference>
<dbReference type="PROSITE" id="PS51257">
    <property type="entry name" value="PROKAR_LIPOPROTEIN"/>
    <property type="match status" value="1"/>
</dbReference>
<evidence type="ECO:0008006" key="2">
    <source>
        <dbReference type="Google" id="ProtNLM"/>
    </source>
</evidence>